<dbReference type="AlphaFoldDB" id="A0A433Q3B8"/>
<dbReference type="Proteomes" id="UP000274822">
    <property type="component" value="Unassembled WGS sequence"/>
</dbReference>
<sequence>MDNTNQLDILIIFASHAALNKRLGRAQTSSPRSYNPAYAAWQPAQGFVAFQRLSCHRRCPGSKREWRGYARDGRARDEGAQMLGTECEEGGETVLCTNRPTYDYQPGRSAS</sequence>
<dbReference type="EMBL" id="RBNJ01016600">
    <property type="protein sequence ID" value="RUS24267.1"/>
    <property type="molecule type" value="Genomic_DNA"/>
</dbReference>
<proteinExistence type="predicted"/>
<name>A0A433Q3B8_9FUNG</name>
<evidence type="ECO:0000313" key="1">
    <source>
        <dbReference type="EMBL" id="RUS24267.1"/>
    </source>
</evidence>
<evidence type="ECO:0000313" key="2">
    <source>
        <dbReference type="Proteomes" id="UP000274822"/>
    </source>
</evidence>
<organism evidence="1 2">
    <name type="scientific">Jimgerdemannia flammicorona</name>
    <dbReference type="NCBI Taxonomy" id="994334"/>
    <lineage>
        <taxon>Eukaryota</taxon>
        <taxon>Fungi</taxon>
        <taxon>Fungi incertae sedis</taxon>
        <taxon>Mucoromycota</taxon>
        <taxon>Mucoromycotina</taxon>
        <taxon>Endogonomycetes</taxon>
        <taxon>Endogonales</taxon>
        <taxon>Endogonaceae</taxon>
        <taxon>Jimgerdemannia</taxon>
    </lineage>
</organism>
<protein>
    <submittedName>
        <fullName evidence="1">Uncharacterized protein</fullName>
    </submittedName>
</protein>
<keyword evidence="2" id="KW-1185">Reference proteome</keyword>
<comment type="caution">
    <text evidence="1">The sequence shown here is derived from an EMBL/GenBank/DDBJ whole genome shotgun (WGS) entry which is preliminary data.</text>
</comment>
<accession>A0A433Q3B8</accession>
<gene>
    <name evidence="1" type="ORF">BC938DRAFT_473859</name>
</gene>
<reference evidence="1 2" key="1">
    <citation type="journal article" date="2018" name="New Phytol.">
        <title>Phylogenomics of Endogonaceae and evolution of mycorrhizas within Mucoromycota.</title>
        <authorList>
            <person name="Chang Y."/>
            <person name="Desiro A."/>
            <person name="Na H."/>
            <person name="Sandor L."/>
            <person name="Lipzen A."/>
            <person name="Clum A."/>
            <person name="Barry K."/>
            <person name="Grigoriev I.V."/>
            <person name="Martin F.M."/>
            <person name="Stajich J.E."/>
            <person name="Smith M.E."/>
            <person name="Bonito G."/>
            <person name="Spatafora J.W."/>
        </authorList>
    </citation>
    <scope>NUCLEOTIDE SEQUENCE [LARGE SCALE GENOMIC DNA]</scope>
    <source>
        <strain evidence="1 2">AD002</strain>
    </source>
</reference>